<evidence type="ECO:0000256" key="2">
    <source>
        <dbReference type="ARBA" id="ARBA00022692"/>
    </source>
</evidence>
<dbReference type="Proteomes" id="UP000322362">
    <property type="component" value="Unassembled WGS sequence"/>
</dbReference>
<keyword evidence="7" id="KW-1185">Reference proteome</keyword>
<evidence type="ECO:0000256" key="4">
    <source>
        <dbReference type="ARBA" id="ARBA00023136"/>
    </source>
</evidence>
<sequence>MRKDKIIYWVSTSLTILTGASSAFLYFTDAMGEAFRHLGFPDYFKVELAIGKIIGIPLLLIPAVPRIIKEWAYAAYGIVFMSAIIAHTVVDGVGAAITPLLPLIFLIVSYRYYHKLNRA</sequence>
<evidence type="ECO:0000256" key="1">
    <source>
        <dbReference type="ARBA" id="ARBA00004141"/>
    </source>
</evidence>
<dbReference type="RefSeq" id="WP_148918231.1">
    <property type="nucleotide sequence ID" value="NZ_VTAV01000002.1"/>
</dbReference>
<protein>
    <submittedName>
        <fullName evidence="6">DoxX family protein</fullName>
    </submittedName>
</protein>
<accession>A0A5D4HF78</accession>
<feature type="transmembrane region" description="Helical" evidence="5">
    <location>
        <begin position="96"/>
        <end position="113"/>
    </location>
</feature>
<feature type="transmembrane region" description="Helical" evidence="5">
    <location>
        <begin position="71"/>
        <end position="90"/>
    </location>
</feature>
<organism evidence="6 7">
    <name type="scientific">Sphingobacterium phlebotomi</name>
    <dbReference type="NCBI Taxonomy" id="2605433"/>
    <lineage>
        <taxon>Bacteria</taxon>
        <taxon>Pseudomonadati</taxon>
        <taxon>Bacteroidota</taxon>
        <taxon>Sphingobacteriia</taxon>
        <taxon>Sphingobacteriales</taxon>
        <taxon>Sphingobacteriaceae</taxon>
        <taxon>Sphingobacterium</taxon>
    </lineage>
</organism>
<name>A0A5D4HF78_9SPHI</name>
<gene>
    <name evidence="6" type="ORF">FXV77_05650</name>
</gene>
<comment type="subcellular location">
    <subcellularLocation>
        <location evidence="1">Membrane</location>
        <topology evidence="1">Multi-pass membrane protein</topology>
    </subcellularLocation>
</comment>
<comment type="caution">
    <text evidence="6">The sequence shown here is derived from an EMBL/GenBank/DDBJ whole genome shotgun (WGS) entry which is preliminary data.</text>
</comment>
<evidence type="ECO:0000256" key="3">
    <source>
        <dbReference type="ARBA" id="ARBA00022989"/>
    </source>
</evidence>
<dbReference type="AlphaFoldDB" id="A0A5D4HF78"/>
<evidence type="ECO:0000313" key="6">
    <source>
        <dbReference type="EMBL" id="TYR37490.1"/>
    </source>
</evidence>
<dbReference type="InterPro" id="IPR032808">
    <property type="entry name" value="DoxX"/>
</dbReference>
<keyword evidence="4 5" id="KW-0472">Membrane</keyword>
<proteinExistence type="predicted"/>
<reference evidence="6 7" key="1">
    <citation type="submission" date="2019-08" db="EMBL/GenBank/DDBJ databases">
        <title>Phlebobacter frassis gen. nov. sp. nov., a new member of family Sphingobacteriaceae isolated from sand fly rearing media.</title>
        <authorList>
            <person name="Kakumanu M.L."/>
            <person name="Marayati B.F."/>
            <person name="Wada-Katsumata A."/>
            <person name="Wasserberg G."/>
            <person name="Schal C."/>
            <person name="Apperson C.S."/>
            <person name="Ponnusamy L."/>
        </authorList>
    </citation>
    <scope>NUCLEOTIDE SEQUENCE [LARGE SCALE GENOMIC DNA]</scope>
    <source>
        <strain evidence="6 7">SSI9</strain>
    </source>
</reference>
<dbReference type="EMBL" id="VTAV01000002">
    <property type="protein sequence ID" value="TYR37490.1"/>
    <property type="molecule type" value="Genomic_DNA"/>
</dbReference>
<dbReference type="Pfam" id="PF13564">
    <property type="entry name" value="DoxX_2"/>
    <property type="match status" value="1"/>
</dbReference>
<feature type="transmembrane region" description="Helical" evidence="5">
    <location>
        <begin position="7"/>
        <end position="28"/>
    </location>
</feature>
<evidence type="ECO:0000313" key="7">
    <source>
        <dbReference type="Proteomes" id="UP000322362"/>
    </source>
</evidence>
<keyword evidence="2 5" id="KW-0812">Transmembrane</keyword>
<dbReference type="GO" id="GO:0016020">
    <property type="term" value="C:membrane"/>
    <property type="evidence" value="ECO:0007669"/>
    <property type="project" value="UniProtKB-SubCell"/>
</dbReference>
<keyword evidence="3 5" id="KW-1133">Transmembrane helix</keyword>
<feature type="transmembrane region" description="Helical" evidence="5">
    <location>
        <begin position="48"/>
        <end position="64"/>
    </location>
</feature>
<evidence type="ECO:0000256" key="5">
    <source>
        <dbReference type="SAM" id="Phobius"/>
    </source>
</evidence>